<sequence>MAASLDDLDPLSRPPGGRACSLAPWLSWLKRLSSKQEILGSNPSGAFGRLSDERASAFSKTDGEWGLGAARSWVRIPAVPTSAAVFVSGLAVGHGAPMALCVFETGHQLYRDQRACLSAHTACKLAQLDGHEIWKKSLHVAQPGAPTGSVAQWIAHWTSRLPAVPLGEHWHLLGERGFSFREQNANGGAVGRLACEPALSGCRRKLTRHSDGAPWLSWSKRLSCKQEILGSNPSGASQAALYALPSLGHGAPTVLVQTTLQLRRPIVQRPEDLSFLPKQQRPLGVGGPRNRKISLHVALPAALSGSVAQWIAHWTSRLSVVSKRFKAVQRPGRQPMAASLDDLDPLSRPPGGRACSLAPWLSWLKRLSSKQEILGSNPSGAFGRAPQYGRASAFSKTDGEWGLGAAKPRWRCVFLNRASIVQRPEDLSFCPHSVQVGPAGRPQIWKKSLHVAQPGAPTGSVAQWIAHWTSRLPAVPLGEHWHLLGERGFSFREQNANGGAVGRLACEPALSGCRRKLTRHSDGAPWLSWSKRLSCKQEILGSNPSGASQAAALRFASPLDMGPRQCFSNHTSTAQRPEGLSFLPKQHASSWRWRATKPEDQPSRGSARRPVGLCGAMDSALDF</sequence>
<evidence type="ECO:0000256" key="1">
    <source>
        <dbReference type="SAM" id="MobiDB-lite"/>
    </source>
</evidence>
<reference evidence="2 3" key="1">
    <citation type="submission" date="2023-09" db="EMBL/GenBank/DDBJ databases">
        <authorList>
            <person name="Wang M."/>
        </authorList>
    </citation>
    <scope>NUCLEOTIDE SEQUENCE [LARGE SCALE GENOMIC DNA]</scope>
    <source>
        <strain evidence="2">GT-2023</strain>
        <tissue evidence="2">Liver</tissue>
    </source>
</reference>
<comment type="caution">
    <text evidence="2">The sequence shown here is derived from an EMBL/GenBank/DDBJ whole genome shotgun (WGS) entry which is preliminary data.</text>
</comment>
<name>A0ABR3M6R9_9TELE</name>
<accession>A0ABR3M6R9</accession>
<protein>
    <submittedName>
        <fullName evidence="2">Uncharacterized protein</fullName>
    </submittedName>
</protein>
<gene>
    <name evidence="2" type="ORF">QQF64_008362</name>
</gene>
<keyword evidence="3" id="KW-1185">Reference proteome</keyword>
<dbReference type="EMBL" id="JAYMGO010000015">
    <property type="protein sequence ID" value="KAL1260535.1"/>
    <property type="molecule type" value="Genomic_DNA"/>
</dbReference>
<dbReference type="Proteomes" id="UP001558613">
    <property type="component" value="Unassembled WGS sequence"/>
</dbReference>
<organism evidence="2 3">
    <name type="scientific">Cirrhinus molitorella</name>
    <name type="common">mud carp</name>
    <dbReference type="NCBI Taxonomy" id="172907"/>
    <lineage>
        <taxon>Eukaryota</taxon>
        <taxon>Metazoa</taxon>
        <taxon>Chordata</taxon>
        <taxon>Craniata</taxon>
        <taxon>Vertebrata</taxon>
        <taxon>Euteleostomi</taxon>
        <taxon>Actinopterygii</taxon>
        <taxon>Neopterygii</taxon>
        <taxon>Teleostei</taxon>
        <taxon>Ostariophysi</taxon>
        <taxon>Cypriniformes</taxon>
        <taxon>Cyprinidae</taxon>
        <taxon>Labeoninae</taxon>
        <taxon>Labeonini</taxon>
        <taxon>Cirrhinus</taxon>
    </lineage>
</organism>
<proteinExistence type="predicted"/>
<evidence type="ECO:0000313" key="3">
    <source>
        <dbReference type="Proteomes" id="UP001558613"/>
    </source>
</evidence>
<evidence type="ECO:0000313" key="2">
    <source>
        <dbReference type="EMBL" id="KAL1260535.1"/>
    </source>
</evidence>
<feature type="region of interest" description="Disordered" evidence="1">
    <location>
        <begin position="588"/>
        <end position="612"/>
    </location>
</feature>